<keyword evidence="6" id="KW-0378">Hydrolase</keyword>
<dbReference type="EMBL" id="JANIBK010000132">
    <property type="protein sequence ID" value="MCQ8130183.1"/>
    <property type="molecule type" value="Genomic_DNA"/>
</dbReference>
<evidence type="ECO:0000313" key="7">
    <source>
        <dbReference type="Proteomes" id="UP001524586"/>
    </source>
</evidence>
<feature type="region of interest" description="Disordered" evidence="4">
    <location>
        <begin position="151"/>
        <end position="176"/>
    </location>
</feature>
<keyword evidence="3" id="KW-0238">DNA-binding</keyword>
<evidence type="ECO:0000256" key="2">
    <source>
        <dbReference type="ARBA" id="ARBA00022747"/>
    </source>
</evidence>
<keyword evidence="6" id="KW-0255">Endonuclease</keyword>
<name>A0ABT1U8K5_9GAMM</name>
<comment type="similarity">
    <text evidence="1">Belongs to the type-I restriction system S methylase family.</text>
</comment>
<dbReference type="EC" id="3.1.21.-" evidence="6"/>
<protein>
    <submittedName>
        <fullName evidence="6">Restriction endonuclease subunit S</fullName>
        <ecNumber evidence="6">3.1.21.-</ecNumber>
    </submittedName>
</protein>
<comment type="caution">
    <text evidence="6">The sequence shown here is derived from an EMBL/GenBank/DDBJ whole genome shotgun (WGS) entry which is preliminary data.</text>
</comment>
<keyword evidence="6" id="KW-0540">Nuclease</keyword>
<dbReference type="InterPro" id="IPR051212">
    <property type="entry name" value="Type-I_RE_S_subunit"/>
</dbReference>
<feature type="domain" description="Type I restriction modification DNA specificity" evidence="5">
    <location>
        <begin position="3"/>
        <end position="108"/>
    </location>
</feature>
<evidence type="ECO:0000313" key="6">
    <source>
        <dbReference type="EMBL" id="MCQ8130183.1"/>
    </source>
</evidence>
<keyword evidence="7" id="KW-1185">Reference proteome</keyword>
<dbReference type="InterPro" id="IPR044946">
    <property type="entry name" value="Restrct_endonuc_typeI_TRD_sf"/>
</dbReference>
<dbReference type="PANTHER" id="PTHR43140:SF1">
    <property type="entry name" value="TYPE I RESTRICTION ENZYME ECOKI SPECIFICITY SUBUNIT"/>
    <property type="match status" value="1"/>
</dbReference>
<feature type="non-terminal residue" evidence="6">
    <location>
        <position position="1"/>
    </location>
</feature>
<dbReference type="Proteomes" id="UP001524586">
    <property type="component" value="Unassembled WGS sequence"/>
</dbReference>
<dbReference type="RefSeq" id="WP_256616607.1">
    <property type="nucleotide sequence ID" value="NZ_JANIBK010000132.1"/>
</dbReference>
<dbReference type="Pfam" id="PF01420">
    <property type="entry name" value="Methylase_S"/>
    <property type="match status" value="1"/>
</dbReference>
<keyword evidence="2" id="KW-0680">Restriction system</keyword>
<evidence type="ECO:0000259" key="5">
    <source>
        <dbReference type="Pfam" id="PF01420"/>
    </source>
</evidence>
<proteinExistence type="inferred from homology"/>
<accession>A0ABT1U8K5</accession>
<dbReference type="PANTHER" id="PTHR43140">
    <property type="entry name" value="TYPE-1 RESTRICTION ENZYME ECOKI SPECIFICITY PROTEIN"/>
    <property type="match status" value="1"/>
</dbReference>
<evidence type="ECO:0000256" key="1">
    <source>
        <dbReference type="ARBA" id="ARBA00010923"/>
    </source>
</evidence>
<evidence type="ECO:0000256" key="4">
    <source>
        <dbReference type="SAM" id="MobiDB-lite"/>
    </source>
</evidence>
<evidence type="ECO:0000256" key="3">
    <source>
        <dbReference type="ARBA" id="ARBA00023125"/>
    </source>
</evidence>
<dbReference type="SUPFAM" id="SSF116734">
    <property type="entry name" value="DNA methylase specificity domain"/>
    <property type="match status" value="1"/>
</dbReference>
<sequence length="176" mass="19529">SRDIYISIAGTIGLVGQVPETISGSNLTENAARIIVRDGFLSRYLMYQLASPELRAQMHAKKIATTQDKLGLFRIKELVLIKPSFEEQNEIVRRVESLFAYADRLEARYSNARAQVEKLTPSLLAKAFRGELVPQDPNDEPASELLARIAAARSTDKPVKTRQSSRAKTTPSSQKG</sequence>
<dbReference type="Gene3D" id="3.90.220.20">
    <property type="entry name" value="DNA methylase specificity domains"/>
    <property type="match status" value="2"/>
</dbReference>
<dbReference type="CDD" id="cd17256">
    <property type="entry name" value="RMtype1_S_EcoJA65PI-TRD1-CR1_like"/>
    <property type="match status" value="1"/>
</dbReference>
<dbReference type="GO" id="GO:0016787">
    <property type="term" value="F:hydrolase activity"/>
    <property type="evidence" value="ECO:0007669"/>
    <property type="project" value="UniProtKB-KW"/>
</dbReference>
<dbReference type="GO" id="GO:0004519">
    <property type="term" value="F:endonuclease activity"/>
    <property type="evidence" value="ECO:0007669"/>
    <property type="project" value="UniProtKB-KW"/>
</dbReference>
<organism evidence="6 7">
    <name type="scientific">Methylomonas rivi</name>
    <dbReference type="NCBI Taxonomy" id="2952226"/>
    <lineage>
        <taxon>Bacteria</taxon>
        <taxon>Pseudomonadati</taxon>
        <taxon>Pseudomonadota</taxon>
        <taxon>Gammaproteobacteria</taxon>
        <taxon>Methylococcales</taxon>
        <taxon>Methylococcaceae</taxon>
        <taxon>Methylomonas</taxon>
    </lineage>
</organism>
<reference evidence="6 7" key="1">
    <citation type="submission" date="2022-07" db="EMBL/GenBank/DDBJ databases">
        <title>Methylomonas rivi sp. nov., Methylomonas rosea sp. nov., Methylomonas aureus sp. nov. and Methylomonas subterranea sp. nov., four novel methanotrophs isolated from a freshwater creek and the deep terrestrial subsurface.</title>
        <authorList>
            <person name="Abin C."/>
            <person name="Sankaranarayanan K."/>
            <person name="Garner C."/>
            <person name="Sindelar R."/>
            <person name="Kotary K."/>
            <person name="Garner R."/>
            <person name="Barclay S."/>
            <person name="Lawson P."/>
            <person name="Krumholz L."/>
        </authorList>
    </citation>
    <scope>NUCLEOTIDE SEQUENCE [LARGE SCALE GENOMIC DNA]</scope>
    <source>
        <strain evidence="6 7">WSC-6</strain>
    </source>
</reference>
<gene>
    <name evidence="6" type="ORF">NP596_17125</name>
</gene>
<feature type="compositionally biased region" description="Polar residues" evidence="4">
    <location>
        <begin position="161"/>
        <end position="176"/>
    </location>
</feature>
<dbReference type="InterPro" id="IPR000055">
    <property type="entry name" value="Restrct_endonuc_typeI_TRD"/>
</dbReference>